<gene>
    <name evidence="1" type="ORF">NC998_20275</name>
</gene>
<accession>A0ABV0JEH2</accession>
<dbReference type="RefSeq" id="WP_190440176.1">
    <property type="nucleotide sequence ID" value="NZ_JAMPKM010000014.1"/>
</dbReference>
<reference evidence="1 2" key="1">
    <citation type="submission" date="2022-04" db="EMBL/GenBank/DDBJ databases">
        <title>Positive selection, recombination, and allopatry shape intraspecific diversity of widespread and dominant cyanobacteria.</title>
        <authorList>
            <person name="Wei J."/>
            <person name="Shu W."/>
            <person name="Hu C."/>
        </authorList>
    </citation>
    <scope>NUCLEOTIDE SEQUENCE [LARGE SCALE GENOMIC DNA]</scope>
    <source>
        <strain evidence="1 2">GB2-A4</strain>
    </source>
</reference>
<keyword evidence="2" id="KW-1185">Reference proteome</keyword>
<evidence type="ECO:0000313" key="1">
    <source>
        <dbReference type="EMBL" id="MEP0819441.1"/>
    </source>
</evidence>
<dbReference type="Proteomes" id="UP001464891">
    <property type="component" value="Unassembled WGS sequence"/>
</dbReference>
<comment type="caution">
    <text evidence="1">The sequence shown here is derived from an EMBL/GenBank/DDBJ whole genome shotgun (WGS) entry which is preliminary data.</text>
</comment>
<dbReference type="EMBL" id="JAMPKM010000014">
    <property type="protein sequence ID" value="MEP0819441.1"/>
    <property type="molecule type" value="Genomic_DNA"/>
</dbReference>
<protein>
    <submittedName>
        <fullName evidence="1">Uncharacterized protein</fullName>
    </submittedName>
</protein>
<organism evidence="1 2">
    <name type="scientific">Trichocoleus desertorum GB2-A4</name>
    <dbReference type="NCBI Taxonomy" id="2933944"/>
    <lineage>
        <taxon>Bacteria</taxon>
        <taxon>Bacillati</taxon>
        <taxon>Cyanobacteriota</taxon>
        <taxon>Cyanophyceae</taxon>
        <taxon>Leptolyngbyales</taxon>
        <taxon>Trichocoleusaceae</taxon>
        <taxon>Trichocoleus</taxon>
    </lineage>
</organism>
<evidence type="ECO:0000313" key="2">
    <source>
        <dbReference type="Proteomes" id="UP001464891"/>
    </source>
</evidence>
<proteinExistence type="predicted"/>
<name>A0ABV0JEH2_9CYAN</name>
<sequence length="101" mass="11486">MFKVVTRNFSQEFGRWTDALNTAKSLQPQCKSLLQDIRIFEGEDLVWVYSRSHTYPQFVGPGAYKRLAIRFLQEAIENGEAWAMGEVSETSSETSSETGDD</sequence>